<keyword evidence="11" id="KW-1185">Reference proteome</keyword>
<dbReference type="EMBL" id="JBGFUD010001258">
    <property type="protein sequence ID" value="MFH4976020.1"/>
    <property type="molecule type" value="Genomic_DNA"/>
</dbReference>
<keyword evidence="7" id="KW-0833">Ubl conjugation pathway</keyword>
<dbReference type="InterPro" id="IPR042522">
    <property type="entry name" value="Atg7_N_1"/>
</dbReference>
<keyword evidence="3 7" id="KW-0813">Transport</keyword>
<feature type="active site" description="Glycyl thioester intermediate" evidence="6">
    <location>
        <position position="536"/>
    </location>
</feature>
<keyword evidence="4 7" id="KW-0653">Protein transport</keyword>
<keyword evidence="5 7" id="KW-0072">Autophagy</keyword>
<dbReference type="GO" id="GO:0015031">
    <property type="term" value="P:protein transport"/>
    <property type="evidence" value="ECO:0007669"/>
    <property type="project" value="UniProtKB-UniRule"/>
</dbReference>
<evidence type="ECO:0000256" key="1">
    <source>
        <dbReference type="ARBA" id="ARBA00010931"/>
    </source>
</evidence>
<dbReference type="GO" id="GO:0006914">
    <property type="term" value="P:autophagy"/>
    <property type="evidence" value="ECO:0007669"/>
    <property type="project" value="UniProtKB-KW"/>
</dbReference>
<evidence type="ECO:0000256" key="2">
    <source>
        <dbReference type="ARBA" id="ARBA00017647"/>
    </source>
</evidence>
<dbReference type="PANTHER" id="PTHR10953:SF3">
    <property type="entry name" value="UBIQUITIN-LIKE MODIFIER-ACTIVATING ENZYME ATG7"/>
    <property type="match status" value="1"/>
</dbReference>
<comment type="function">
    <text evidence="7">E1-like activating enzyme involved in the 2 ubiquitin-like systems required for autophagy.</text>
</comment>
<dbReference type="InterPro" id="IPR006285">
    <property type="entry name" value="Atg7"/>
</dbReference>
<dbReference type="Pfam" id="PF16420">
    <property type="entry name" value="ATG7_N"/>
    <property type="match status" value="1"/>
</dbReference>
<feature type="domain" description="Ubiquitin-like modifier-activating enzyme Atg7 N-terminal" evidence="9">
    <location>
        <begin position="5"/>
        <end position="290"/>
    </location>
</feature>
<evidence type="ECO:0000256" key="3">
    <source>
        <dbReference type="ARBA" id="ARBA00022448"/>
    </source>
</evidence>
<dbReference type="InterPro" id="IPR000594">
    <property type="entry name" value="ThiF_NAD_FAD-bd"/>
</dbReference>
<comment type="subcellular location">
    <subcellularLocation>
        <location evidence="7">Cytoplasm</location>
    </subcellularLocation>
    <subcellularLocation>
        <location evidence="7">Preautophagosomal structure</location>
    </subcellularLocation>
</comment>
<comment type="similarity">
    <text evidence="1 7">Belongs to the ATG7 family.</text>
</comment>
<dbReference type="FunFam" id="3.40.50.720:FF:000243">
    <property type="entry name" value="Ubiquitin-like modifier-activating enzyme ATG7"/>
    <property type="match status" value="1"/>
</dbReference>
<evidence type="ECO:0000259" key="8">
    <source>
        <dbReference type="Pfam" id="PF00899"/>
    </source>
</evidence>
<organism evidence="10 11">
    <name type="scientific">Gnathostoma spinigerum</name>
    <dbReference type="NCBI Taxonomy" id="75299"/>
    <lineage>
        <taxon>Eukaryota</taxon>
        <taxon>Metazoa</taxon>
        <taxon>Ecdysozoa</taxon>
        <taxon>Nematoda</taxon>
        <taxon>Chromadorea</taxon>
        <taxon>Rhabditida</taxon>
        <taxon>Spirurina</taxon>
        <taxon>Gnathostomatomorpha</taxon>
        <taxon>Gnathostomatoidea</taxon>
        <taxon>Gnathostomatidae</taxon>
        <taxon>Gnathostoma</taxon>
    </lineage>
</organism>
<dbReference type="SUPFAM" id="SSF69572">
    <property type="entry name" value="Activating enzymes of the ubiquitin-like proteins"/>
    <property type="match status" value="1"/>
</dbReference>
<evidence type="ECO:0000256" key="5">
    <source>
        <dbReference type="ARBA" id="ARBA00023006"/>
    </source>
</evidence>
<evidence type="ECO:0000256" key="6">
    <source>
        <dbReference type="PIRSR" id="PIRSR606285-1"/>
    </source>
</evidence>
<evidence type="ECO:0000256" key="4">
    <source>
        <dbReference type="ARBA" id="ARBA00022927"/>
    </source>
</evidence>
<dbReference type="InterPro" id="IPR045886">
    <property type="entry name" value="ThiF/MoeB/HesA"/>
</dbReference>
<reference evidence="10 11" key="1">
    <citation type="submission" date="2024-08" db="EMBL/GenBank/DDBJ databases">
        <title>Gnathostoma spinigerum genome.</title>
        <authorList>
            <person name="Gonzalez-Bertolin B."/>
            <person name="Monzon S."/>
            <person name="Zaballos A."/>
            <person name="Jimenez P."/>
            <person name="Dekumyoy P."/>
            <person name="Varona S."/>
            <person name="Cuesta I."/>
            <person name="Sumanam S."/>
            <person name="Adisakwattana P."/>
            <person name="Gasser R.B."/>
            <person name="Hernandez-Gonzalez A."/>
            <person name="Young N.D."/>
            <person name="Perteguer M.J."/>
        </authorList>
    </citation>
    <scope>NUCLEOTIDE SEQUENCE [LARGE SCALE GENOMIC DNA]</scope>
    <source>
        <strain evidence="10">AL3</strain>
        <tissue evidence="10">Liver</tissue>
    </source>
</reference>
<dbReference type="InterPro" id="IPR035985">
    <property type="entry name" value="Ubiquitin-activating_enz"/>
</dbReference>
<dbReference type="GO" id="GO:0000407">
    <property type="term" value="C:phagophore assembly site"/>
    <property type="evidence" value="ECO:0007669"/>
    <property type="project" value="UniProtKB-SubCell"/>
</dbReference>
<evidence type="ECO:0000313" key="10">
    <source>
        <dbReference type="EMBL" id="MFH4976020.1"/>
    </source>
</evidence>
<dbReference type="NCBIfam" id="TIGR01381">
    <property type="entry name" value="E1_like_apg7"/>
    <property type="match status" value="1"/>
</dbReference>
<protein>
    <recommendedName>
        <fullName evidence="2 7">Ubiquitin-like modifier-activating enzyme ATG7</fullName>
    </recommendedName>
    <alternativeName>
        <fullName evidence="7">Autophagy-related protein 7</fullName>
    </alternativeName>
</protein>
<sequence length="667" mass="74461">MSNARFVPFVLFADPSFWSEFNRKKLTEWKLDESQRTVVASYCNSDSSLSCSRLSLSYDAFSTNEATHSCENITYVHGSVIPLNTIEKFNTFNHRQLIDELCLKLKNIIESKRWLTDPQELDLFVLVAFGDLKKFNYHYWNCMPALVFPPDIVFTEAKDDICVDLGARISQEFVRNGGKPFLISDNNFLPLSALPVRSDCEKLIVVYRDPSTKSDIPGWPMRNLLAAVSYISEKSRAMTFMCFRSGTSVPTVSLKVTWSRTKDDWRNCSAVGWERHSDGMLAPSSVSLQSAFDPIKLSEQSVQLNLQLIRWRLVPDIDLDRFANQRCLILGSGTLGCNISRALLGWGFKKFTFVDCAPVSFSNPVRQSLFDFSDSLDGGKLKSVAAASAIKRIYPSVEADAVNMIIPMPGHSFSEKGVEELSDRLRVLEELIIKHDVIFMVMDSREARWAPTVISSYHGKLAISVALGFDSYVVIRHGIRNGSALRDSSVSKAEHCLSHSLRDYTTIPGSELGCYFCSDITAPRNSTKDRTLDQQCTVSRPGLSMAASGMAVELLVSVLQHPLGGLAPAQNGESEEAESCLGSTPHQIRAFISRFSQMTPAVRRFERCVACGVSVLEAFAEHSYSFLQRVVEDPDYLETLCELDKLHVSASQIEMCELDDADDLSSC</sequence>
<gene>
    <name evidence="10" type="ORF">AB6A40_002729</name>
</gene>
<comment type="caution">
    <text evidence="10">The sequence shown here is derived from an EMBL/GenBank/DDBJ whole genome shotgun (WGS) entry which is preliminary data.</text>
</comment>
<name>A0ABD6EI92_9BILA</name>
<dbReference type="Gene3D" id="3.40.50.720">
    <property type="entry name" value="NAD(P)-binding Rossmann-like Domain"/>
    <property type="match status" value="1"/>
</dbReference>
<dbReference type="Proteomes" id="UP001608902">
    <property type="component" value="Unassembled WGS sequence"/>
</dbReference>
<keyword evidence="7" id="KW-0963">Cytoplasm</keyword>
<dbReference type="InterPro" id="IPR042523">
    <property type="entry name" value="Atg7_N_2"/>
</dbReference>
<dbReference type="AlphaFoldDB" id="A0ABD6EI92"/>
<dbReference type="Pfam" id="PF00899">
    <property type="entry name" value="ThiF"/>
    <property type="match status" value="1"/>
</dbReference>
<proteinExistence type="inferred from homology"/>
<dbReference type="InterPro" id="IPR032197">
    <property type="entry name" value="Atg7_N"/>
</dbReference>
<evidence type="ECO:0000256" key="7">
    <source>
        <dbReference type="RuleBase" id="RU366022"/>
    </source>
</evidence>
<feature type="domain" description="THIF-type NAD/FAD binding fold" evidence="8">
    <location>
        <begin position="308"/>
        <end position="563"/>
    </location>
</feature>
<accession>A0ABD6EI92</accession>
<comment type="subunit">
    <text evidence="7">Homodimer.</text>
</comment>
<dbReference type="Gene3D" id="3.40.140.70">
    <property type="entry name" value="Ubiquitin-like modifier-activating enzyme ATG7 N-terminal domain"/>
    <property type="match status" value="1"/>
</dbReference>
<dbReference type="PANTHER" id="PTHR10953">
    <property type="entry name" value="UBIQUITIN-ACTIVATING ENZYME E1"/>
    <property type="match status" value="1"/>
</dbReference>
<evidence type="ECO:0000259" key="9">
    <source>
        <dbReference type="Pfam" id="PF16420"/>
    </source>
</evidence>
<evidence type="ECO:0000313" key="11">
    <source>
        <dbReference type="Proteomes" id="UP001608902"/>
    </source>
</evidence>
<dbReference type="Gene3D" id="3.40.140.100">
    <property type="entry name" value="Ubiquitin-like modifier-activating enzyme ATG7 C-terminal domain"/>
    <property type="match status" value="1"/>
</dbReference>